<keyword evidence="2" id="KW-1185">Reference proteome</keyword>
<accession>A0A0K1QF58</accession>
<dbReference type="STRING" id="1391654.AKJ09_11021"/>
<evidence type="ECO:0000313" key="2">
    <source>
        <dbReference type="Proteomes" id="UP000064967"/>
    </source>
</evidence>
<dbReference type="Pfam" id="PF04250">
    <property type="entry name" value="DUF429"/>
    <property type="match status" value="1"/>
</dbReference>
<dbReference type="EMBL" id="CP012333">
    <property type="protein sequence ID" value="AKV04358.1"/>
    <property type="molecule type" value="Genomic_DNA"/>
</dbReference>
<proteinExistence type="predicted"/>
<dbReference type="Proteomes" id="UP000064967">
    <property type="component" value="Chromosome"/>
</dbReference>
<name>A0A0K1QF58_9BACT</name>
<organism evidence="1 2">
    <name type="scientific">Labilithrix luteola</name>
    <dbReference type="NCBI Taxonomy" id="1391654"/>
    <lineage>
        <taxon>Bacteria</taxon>
        <taxon>Pseudomonadati</taxon>
        <taxon>Myxococcota</taxon>
        <taxon>Polyangia</taxon>
        <taxon>Polyangiales</taxon>
        <taxon>Labilitrichaceae</taxon>
        <taxon>Labilithrix</taxon>
    </lineage>
</organism>
<reference evidence="1 2" key="1">
    <citation type="submission" date="2015-08" db="EMBL/GenBank/DDBJ databases">
        <authorList>
            <person name="Babu N.S."/>
            <person name="Beckwith C.J."/>
            <person name="Beseler K.G."/>
            <person name="Brison A."/>
            <person name="Carone J.V."/>
            <person name="Caskin T.P."/>
            <person name="Diamond M."/>
            <person name="Durham M.E."/>
            <person name="Foxe J.M."/>
            <person name="Go M."/>
            <person name="Henderson B.A."/>
            <person name="Jones I.B."/>
            <person name="McGettigan J.A."/>
            <person name="Micheletti S.J."/>
            <person name="Nasrallah M.E."/>
            <person name="Ortiz D."/>
            <person name="Piller C.R."/>
            <person name="Privatt S.R."/>
            <person name="Schneider S.L."/>
            <person name="Sharp S."/>
            <person name="Smith T.C."/>
            <person name="Stanton J.D."/>
            <person name="Ullery H.E."/>
            <person name="Wilson R.J."/>
            <person name="Serrano M.G."/>
            <person name="Buck G."/>
            <person name="Lee V."/>
            <person name="Wang Y."/>
            <person name="Carvalho R."/>
            <person name="Voegtly L."/>
            <person name="Shi R."/>
            <person name="Duckworth R."/>
            <person name="Johnson A."/>
            <person name="Loviza R."/>
            <person name="Walstead R."/>
            <person name="Shah Z."/>
            <person name="Kiflezghi M."/>
            <person name="Wade K."/>
            <person name="Ball S.L."/>
            <person name="Bradley K.W."/>
            <person name="Asai D.J."/>
            <person name="Bowman C.A."/>
            <person name="Russell D.A."/>
            <person name="Pope W.H."/>
            <person name="Jacobs-Sera D."/>
            <person name="Hendrix R.W."/>
            <person name="Hatfull G.F."/>
        </authorList>
    </citation>
    <scope>NUCLEOTIDE SEQUENCE [LARGE SCALE GENOMIC DNA]</scope>
    <source>
        <strain evidence="1 2">DSM 27648</strain>
    </source>
</reference>
<protein>
    <recommendedName>
        <fullName evidence="3">DUF429 domain-containing protein</fullName>
    </recommendedName>
</protein>
<dbReference type="KEGG" id="llu:AKJ09_11021"/>
<evidence type="ECO:0000313" key="1">
    <source>
        <dbReference type="EMBL" id="AKV04358.1"/>
    </source>
</evidence>
<sequence>MIVGVDFGAPRRGRDQRRKIIAIAAHATGPGKYRIDMTGMNARLRVSSAPGWSAKELLDELIARPAQVVAFDFPFCVPHALLQDAKFASNVGYEDGAFGDWRSFNSFVAQRLPFTDPLDFAPFAAWRDRAERARLWTKRATDIAAGGQPPLKDKFQATFQMTLLGNALLSKLWESHQYRVRPFPGGRGTGEVIEVYPGATLRALGLASYKSRPDKAVQLASDLCAAAGIELDVDAEVIALCCHYSSGGKKTPDYDVADAFVALCTAILYAQGACHPAIASDPAGDHHPLEELEGVIWVPSIEASGGVAPNLAAS</sequence>
<dbReference type="RefSeq" id="WP_146654984.1">
    <property type="nucleotide sequence ID" value="NZ_CP012333.1"/>
</dbReference>
<dbReference type="OrthoDB" id="8557416at2"/>
<dbReference type="AlphaFoldDB" id="A0A0K1QF58"/>
<gene>
    <name evidence="1" type="ORF">AKJ09_11021</name>
</gene>
<evidence type="ECO:0008006" key="3">
    <source>
        <dbReference type="Google" id="ProtNLM"/>
    </source>
</evidence>
<dbReference type="InterPro" id="IPR007362">
    <property type="entry name" value="DUF429"/>
</dbReference>